<evidence type="ECO:0000313" key="8">
    <source>
        <dbReference type="Proteomes" id="UP000198284"/>
    </source>
</evidence>
<keyword evidence="7" id="KW-0808">Transferase</keyword>
<organism evidence="7 8">
    <name type="scientific">Noviherbaspirillum humi</name>
    <dbReference type="NCBI Taxonomy" id="1688639"/>
    <lineage>
        <taxon>Bacteria</taxon>
        <taxon>Pseudomonadati</taxon>
        <taxon>Pseudomonadota</taxon>
        <taxon>Betaproteobacteria</taxon>
        <taxon>Burkholderiales</taxon>
        <taxon>Oxalobacteraceae</taxon>
        <taxon>Noviherbaspirillum</taxon>
    </lineage>
</organism>
<dbReference type="CDD" id="cd00082">
    <property type="entry name" value="HisKA"/>
    <property type="match status" value="1"/>
</dbReference>
<sequence>MNDAAKDAVNILVVDDVPQNLVAMEALLARSGIRVLKAASGLEALEILLVEEVALALVDVQMPQMDGFELAELIRGNGRTRAVPLIFLTAAIHDPHRIFHGYQAGAVDFLLKPFDPAVLRSKVEVFVEMYAQKKQISRQLEELREALRLNEMFTAVLGHDLRNPLAAVLNGTELIRRITDQPKVLATANRIQSSAQRMEGLINQLLDVARIRAGRLELHLAANDYGRLCQRIAEELEPADQPPRIRIEVEGDPNAQFDADRMAQVFSNLMGNAFQHGDAAAGVQVGIDGREAASVSIRINNRGTIPPAVLDNMFEPFRSGERAQHDAAGLGLGLYIVKQFVDAHGGRLSVSSEQARGTTFEISMPRRPRPALAAA</sequence>
<evidence type="ECO:0000256" key="1">
    <source>
        <dbReference type="ARBA" id="ARBA00000085"/>
    </source>
</evidence>
<dbReference type="Pfam" id="PF02518">
    <property type="entry name" value="HATPase_c"/>
    <property type="match status" value="1"/>
</dbReference>
<dbReference type="InterPro" id="IPR005467">
    <property type="entry name" value="His_kinase_dom"/>
</dbReference>
<dbReference type="AlphaFoldDB" id="A0A239C3S5"/>
<protein>
    <recommendedName>
        <fullName evidence="2">histidine kinase</fullName>
        <ecNumber evidence="2">2.7.13.3</ecNumber>
    </recommendedName>
</protein>
<dbReference type="InterPro" id="IPR004358">
    <property type="entry name" value="Sig_transdc_His_kin-like_C"/>
</dbReference>
<dbReference type="SMART" id="SM00387">
    <property type="entry name" value="HATPase_c"/>
    <property type="match status" value="1"/>
</dbReference>
<dbReference type="Gene3D" id="1.10.287.130">
    <property type="match status" value="1"/>
</dbReference>
<dbReference type="SMART" id="SM00448">
    <property type="entry name" value="REC"/>
    <property type="match status" value="1"/>
</dbReference>
<dbReference type="InterPro" id="IPR001789">
    <property type="entry name" value="Sig_transdc_resp-reg_receiver"/>
</dbReference>
<keyword evidence="7" id="KW-0418">Kinase</keyword>
<feature type="domain" description="Response regulatory" evidence="6">
    <location>
        <begin position="10"/>
        <end position="127"/>
    </location>
</feature>
<dbReference type="SMART" id="SM00388">
    <property type="entry name" value="HisKA"/>
    <property type="match status" value="1"/>
</dbReference>
<dbReference type="CDD" id="cd00075">
    <property type="entry name" value="HATPase"/>
    <property type="match status" value="1"/>
</dbReference>
<dbReference type="InterPro" id="IPR036890">
    <property type="entry name" value="HATPase_C_sf"/>
</dbReference>
<dbReference type="Gene3D" id="3.30.565.10">
    <property type="entry name" value="Histidine kinase-like ATPase, C-terminal domain"/>
    <property type="match status" value="1"/>
</dbReference>
<evidence type="ECO:0000313" key="7">
    <source>
        <dbReference type="EMBL" id="SNS14281.1"/>
    </source>
</evidence>
<dbReference type="Pfam" id="PF00512">
    <property type="entry name" value="HisKA"/>
    <property type="match status" value="1"/>
</dbReference>
<name>A0A239C3S5_9BURK</name>
<keyword evidence="8" id="KW-1185">Reference proteome</keyword>
<dbReference type="InterPro" id="IPR003661">
    <property type="entry name" value="HisK_dim/P_dom"/>
</dbReference>
<keyword evidence="3 4" id="KW-0597">Phosphoprotein</keyword>
<dbReference type="OrthoDB" id="9812260at2"/>
<feature type="modified residue" description="4-aspartylphosphate" evidence="4">
    <location>
        <position position="59"/>
    </location>
</feature>
<evidence type="ECO:0000256" key="3">
    <source>
        <dbReference type="ARBA" id="ARBA00022553"/>
    </source>
</evidence>
<dbReference type="PANTHER" id="PTHR43547">
    <property type="entry name" value="TWO-COMPONENT HISTIDINE KINASE"/>
    <property type="match status" value="1"/>
</dbReference>
<dbReference type="GO" id="GO:0000155">
    <property type="term" value="F:phosphorelay sensor kinase activity"/>
    <property type="evidence" value="ECO:0007669"/>
    <property type="project" value="InterPro"/>
</dbReference>
<dbReference type="RefSeq" id="WP_089397447.1">
    <property type="nucleotide sequence ID" value="NZ_FZOT01000001.1"/>
</dbReference>
<comment type="catalytic activity">
    <reaction evidence="1">
        <text>ATP + protein L-histidine = ADP + protein N-phospho-L-histidine.</text>
        <dbReference type="EC" id="2.7.13.3"/>
    </reaction>
</comment>
<proteinExistence type="predicted"/>
<evidence type="ECO:0000256" key="2">
    <source>
        <dbReference type="ARBA" id="ARBA00012438"/>
    </source>
</evidence>
<gene>
    <name evidence="7" type="ORF">SAMN06265795_101217</name>
</gene>
<dbReference type="SUPFAM" id="SSF47384">
    <property type="entry name" value="Homodimeric domain of signal transducing histidine kinase"/>
    <property type="match status" value="1"/>
</dbReference>
<accession>A0A239C3S5</accession>
<dbReference type="InterPro" id="IPR036097">
    <property type="entry name" value="HisK_dim/P_sf"/>
</dbReference>
<evidence type="ECO:0000256" key="4">
    <source>
        <dbReference type="PROSITE-ProRule" id="PRU00169"/>
    </source>
</evidence>
<dbReference type="InterPro" id="IPR011006">
    <property type="entry name" value="CheY-like_superfamily"/>
</dbReference>
<dbReference type="PROSITE" id="PS50109">
    <property type="entry name" value="HIS_KIN"/>
    <property type="match status" value="1"/>
</dbReference>
<dbReference type="Proteomes" id="UP000198284">
    <property type="component" value="Unassembled WGS sequence"/>
</dbReference>
<dbReference type="PANTHER" id="PTHR43547:SF2">
    <property type="entry name" value="HYBRID SIGNAL TRANSDUCTION HISTIDINE KINASE C"/>
    <property type="match status" value="1"/>
</dbReference>
<dbReference type="EMBL" id="FZOT01000001">
    <property type="protein sequence ID" value="SNS14281.1"/>
    <property type="molecule type" value="Genomic_DNA"/>
</dbReference>
<feature type="domain" description="Histidine kinase" evidence="5">
    <location>
        <begin position="156"/>
        <end position="368"/>
    </location>
</feature>
<dbReference type="PRINTS" id="PR00344">
    <property type="entry name" value="BCTRLSENSOR"/>
</dbReference>
<dbReference type="InterPro" id="IPR003594">
    <property type="entry name" value="HATPase_dom"/>
</dbReference>
<dbReference type="PROSITE" id="PS50110">
    <property type="entry name" value="RESPONSE_REGULATORY"/>
    <property type="match status" value="1"/>
</dbReference>
<evidence type="ECO:0000259" key="6">
    <source>
        <dbReference type="PROSITE" id="PS50110"/>
    </source>
</evidence>
<dbReference type="Pfam" id="PF00072">
    <property type="entry name" value="Response_reg"/>
    <property type="match status" value="1"/>
</dbReference>
<dbReference type="EC" id="2.7.13.3" evidence="2"/>
<dbReference type="SUPFAM" id="SSF52172">
    <property type="entry name" value="CheY-like"/>
    <property type="match status" value="1"/>
</dbReference>
<dbReference type="Gene3D" id="3.40.50.2300">
    <property type="match status" value="1"/>
</dbReference>
<reference evidence="7 8" key="1">
    <citation type="submission" date="2017-06" db="EMBL/GenBank/DDBJ databases">
        <authorList>
            <person name="Kim H.J."/>
            <person name="Triplett B.A."/>
        </authorList>
    </citation>
    <scope>NUCLEOTIDE SEQUENCE [LARGE SCALE GENOMIC DNA]</scope>
    <source>
        <strain evidence="7 8">U15</strain>
    </source>
</reference>
<dbReference type="SUPFAM" id="SSF55874">
    <property type="entry name" value="ATPase domain of HSP90 chaperone/DNA topoisomerase II/histidine kinase"/>
    <property type="match status" value="1"/>
</dbReference>
<evidence type="ECO:0000259" key="5">
    <source>
        <dbReference type="PROSITE" id="PS50109"/>
    </source>
</evidence>